<feature type="transmembrane region" description="Helical" evidence="6">
    <location>
        <begin position="435"/>
        <end position="457"/>
    </location>
</feature>
<organism evidence="8 9">
    <name type="scientific">Leifsonia kafniensis</name>
    <dbReference type="NCBI Taxonomy" id="475957"/>
    <lineage>
        <taxon>Bacteria</taxon>
        <taxon>Bacillati</taxon>
        <taxon>Actinomycetota</taxon>
        <taxon>Actinomycetes</taxon>
        <taxon>Micrococcales</taxon>
        <taxon>Microbacteriaceae</taxon>
        <taxon>Leifsonia</taxon>
    </lineage>
</organism>
<dbReference type="RefSeq" id="WP_345065432.1">
    <property type="nucleotide sequence ID" value="NZ_BAABCN010000004.1"/>
</dbReference>
<gene>
    <name evidence="8" type="ORF">GCM10022381_19090</name>
</gene>
<evidence type="ECO:0000256" key="6">
    <source>
        <dbReference type="SAM" id="Phobius"/>
    </source>
</evidence>
<keyword evidence="3 6" id="KW-1133">Transmembrane helix</keyword>
<evidence type="ECO:0000313" key="8">
    <source>
        <dbReference type="EMBL" id="GAA3876714.1"/>
    </source>
</evidence>
<feature type="transmembrane region" description="Helical" evidence="6">
    <location>
        <begin position="123"/>
        <end position="148"/>
    </location>
</feature>
<evidence type="ECO:0000313" key="9">
    <source>
        <dbReference type="Proteomes" id="UP001501803"/>
    </source>
</evidence>
<dbReference type="InterPro" id="IPR004841">
    <property type="entry name" value="AA-permease/SLC12A_dom"/>
</dbReference>
<evidence type="ECO:0000256" key="1">
    <source>
        <dbReference type="ARBA" id="ARBA00004141"/>
    </source>
</evidence>
<comment type="subcellular location">
    <subcellularLocation>
        <location evidence="1">Membrane</location>
        <topology evidence="1">Multi-pass membrane protein</topology>
    </subcellularLocation>
</comment>
<comment type="caution">
    <text evidence="8">The sequence shown here is derived from an EMBL/GenBank/DDBJ whole genome shotgun (WGS) entry which is preliminary data.</text>
</comment>
<feature type="transmembrane region" description="Helical" evidence="6">
    <location>
        <begin position="186"/>
        <end position="206"/>
    </location>
</feature>
<proteinExistence type="predicted"/>
<reference evidence="9" key="1">
    <citation type="journal article" date="2019" name="Int. J. Syst. Evol. Microbiol.">
        <title>The Global Catalogue of Microorganisms (GCM) 10K type strain sequencing project: providing services to taxonomists for standard genome sequencing and annotation.</title>
        <authorList>
            <consortium name="The Broad Institute Genomics Platform"/>
            <consortium name="The Broad Institute Genome Sequencing Center for Infectious Disease"/>
            <person name="Wu L."/>
            <person name="Ma J."/>
        </authorList>
    </citation>
    <scope>NUCLEOTIDE SEQUENCE [LARGE SCALE GENOMIC DNA]</scope>
    <source>
        <strain evidence="9">JCM 17021</strain>
    </source>
</reference>
<dbReference type="InterPro" id="IPR050367">
    <property type="entry name" value="APC_superfamily"/>
</dbReference>
<evidence type="ECO:0000256" key="4">
    <source>
        <dbReference type="ARBA" id="ARBA00023136"/>
    </source>
</evidence>
<dbReference type="EMBL" id="BAABCN010000004">
    <property type="protein sequence ID" value="GAA3876714.1"/>
    <property type="molecule type" value="Genomic_DNA"/>
</dbReference>
<feature type="domain" description="Amino acid permease/ SLC12A" evidence="7">
    <location>
        <begin position="74"/>
        <end position="457"/>
    </location>
</feature>
<evidence type="ECO:0000256" key="5">
    <source>
        <dbReference type="SAM" id="MobiDB-lite"/>
    </source>
</evidence>
<feature type="transmembrane region" description="Helical" evidence="6">
    <location>
        <begin position="369"/>
        <end position="390"/>
    </location>
</feature>
<feature type="transmembrane region" description="Helical" evidence="6">
    <location>
        <begin position="160"/>
        <end position="179"/>
    </location>
</feature>
<feature type="transmembrane region" description="Helical" evidence="6">
    <location>
        <begin position="78"/>
        <end position="103"/>
    </location>
</feature>
<feature type="transmembrane region" description="Helical" evidence="6">
    <location>
        <begin position="43"/>
        <end position="66"/>
    </location>
</feature>
<keyword evidence="4 6" id="KW-0472">Membrane</keyword>
<dbReference type="Pfam" id="PF00324">
    <property type="entry name" value="AA_permease"/>
    <property type="match status" value="1"/>
</dbReference>
<dbReference type="PANTHER" id="PTHR42770:SF16">
    <property type="entry name" value="AMINO ACID PERMEASE"/>
    <property type="match status" value="1"/>
</dbReference>
<evidence type="ECO:0000256" key="3">
    <source>
        <dbReference type="ARBA" id="ARBA00022989"/>
    </source>
</evidence>
<feature type="transmembrane region" description="Helical" evidence="6">
    <location>
        <begin position="226"/>
        <end position="245"/>
    </location>
</feature>
<feature type="transmembrane region" description="Helical" evidence="6">
    <location>
        <begin position="396"/>
        <end position="423"/>
    </location>
</feature>
<dbReference type="Proteomes" id="UP001501803">
    <property type="component" value="Unassembled WGS sequence"/>
</dbReference>
<accession>A0ABP7KGD7</accession>
<evidence type="ECO:0000259" key="7">
    <source>
        <dbReference type="Pfam" id="PF00324"/>
    </source>
</evidence>
<dbReference type="PANTHER" id="PTHR42770">
    <property type="entry name" value="AMINO ACID TRANSPORTER-RELATED"/>
    <property type="match status" value="1"/>
</dbReference>
<sequence>MADTLTAAAPAPASPSSTSSSGDSAPGASGTVASGPGKLRGSLGVASIVFIVVAAASPLGVIGGPVPLGIAFGNGAGFPFTFIVVTAVLLFFAVGFTAATPFVRSAGAFYAYVDKGLGRSAGLGTAFAALLSYLALEAGVFGLFGPALDSLLQSYGLPPVPWWVYAAVGFVVVSALGYLKIELSGRILGVLLIAEVAIVLVLDAAVVFSGGGPEGFSTGIFDPAEIVSGAPGFAILFAILSFIGFEATAVFRDETKDPDKTIPKATYISLILIGVFYTVSSWVLITANGQSDIVQNAGDNAGSILATTTEKYLGTVGGHIIQILFVTSLFACILSFHSIVSRYFFSLSSKQVLPAALSKPHPKHGSPSLSSLLASAIVAVLIIAAVLLQLDPITQFYTWLGGISSVGIVLLLVITSVSVISIFRRNKHELSLWRTTIAPAIGLVSLIGFLVVILLNLPVLVGEASYGPFSIGVLVLLALAFAAGPVVGYFKKGAELS</sequence>
<feature type="compositionally biased region" description="Low complexity" evidence="5">
    <location>
        <begin position="1"/>
        <end position="31"/>
    </location>
</feature>
<evidence type="ECO:0000256" key="2">
    <source>
        <dbReference type="ARBA" id="ARBA00022692"/>
    </source>
</evidence>
<feature type="region of interest" description="Disordered" evidence="5">
    <location>
        <begin position="1"/>
        <end position="33"/>
    </location>
</feature>
<dbReference type="Gene3D" id="1.20.1740.10">
    <property type="entry name" value="Amino acid/polyamine transporter I"/>
    <property type="match status" value="1"/>
</dbReference>
<feature type="transmembrane region" description="Helical" evidence="6">
    <location>
        <begin position="469"/>
        <end position="490"/>
    </location>
</feature>
<feature type="transmembrane region" description="Helical" evidence="6">
    <location>
        <begin position="320"/>
        <end position="340"/>
    </location>
</feature>
<keyword evidence="9" id="KW-1185">Reference proteome</keyword>
<dbReference type="PIRSF" id="PIRSF006060">
    <property type="entry name" value="AA_transporter"/>
    <property type="match status" value="1"/>
</dbReference>
<name>A0ABP7KGD7_9MICO</name>
<keyword evidence="2 6" id="KW-0812">Transmembrane</keyword>
<feature type="transmembrane region" description="Helical" evidence="6">
    <location>
        <begin position="265"/>
        <end position="285"/>
    </location>
</feature>
<protein>
    <submittedName>
        <fullName evidence="8">APC family permease</fullName>
    </submittedName>
</protein>